<dbReference type="InterPro" id="IPR016305">
    <property type="entry name" value="Mannose-6-P_Isomerase"/>
</dbReference>
<dbReference type="OrthoDB" id="6605218at2759"/>
<dbReference type="Proteomes" id="UP001152798">
    <property type="component" value="Chromosome 6"/>
</dbReference>
<dbReference type="GO" id="GO:0005975">
    <property type="term" value="P:carbohydrate metabolic process"/>
    <property type="evidence" value="ECO:0007669"/>
    <property type="project" value="InterPro"/>
</dbReference>
<gene>
    <name evidence="14" type="ORF">NEZAVI_LOCUS12676</name>
</gene>
<feature type="binding site" evidence="11">
    <location>
        <position position="256"/>
    </location>
    <ligand>
        <name>Zn(2+)</name>
        <dbReference type="ChEBI" id="CHEBI:29105"/>
    </ligand>
</feature>
<feature type="domain" description="Phosphomannose isomerase type I catalytic" evidence="12">
    <location>
        <begin position="3"/>
        <end position="142"/>
    </location>
</feature>
<dbReference type="PANTHER" id="PTHR10309:SF0">
    <property type="entry name" value="MANNOSE-6-PHOSPHATE ISOMERASE"/>
    <property type="match status" value="1"/>
</dbReference>
<reference evidence="14" key="1">
    <citation type="submission" date="2022-01" db="EMBL/GenBank/DDBJ databases">
        <authorList>
            <person name="King R."/>
        </authorList>
    </citation>
    <scope>NUCLEOTIDE SEQUENCE</scope>
</reference>
<keyword evidence="7" id="KW-0413">Isomerase</keyword>
<dbReference type="InterPro" id="IPR001250">
    <property type="entry name" value="Man6P_Isoase-1"/>
</dbReference>
<dbReference type="PANTHER" id="PTHR10309">
    <property type="entry name" value="MANNOSE-6-PHOSPHATE ISOMERASE"/>
    <property type="match status" value="1"/>
</dbReference>
<evidence type="ECO:0000256" key="2">
    <source>
        <dbReference type="ARBA" id="ARBA00004666"/>
    </source>
</evidence>
<evidence type="ECO:0000259" key="13">
    <source>
        <dbReference type="Pfam" id="PF20512"/>
    </source>
</evidence>
<dbReference type="EC" id="5.3.1.8" evidence="4"/>
<evidence type="ECO:0000256" key="7">
    <source>
        <dbReference type="ARBA" id="ARBA00023235"/>
    </source>
</evidence>
<feature type="domain" description="Phosphomannose isomerase type I helical insertion" evidence="13">
    <location>
        <begin position="182"/>
        <end position="237"/>
    </location>
</feature>
<dbReference type="GO" id="GO:0005829">
    <property type="term" value="C:cytosol"/>
    <property type="evidence" value="ECO:0007669"/>
    <property type="project" value="TreeGrafter"/>
</dbReference>
<dbReference type="Pfam" id="PF20512">
    <property type="entry name" value="PMI_typeI_hel"/>
    <property type="match status" value="1"/>
</dbReference>
<dbReference type="Pfam" id="PF20511">
    <property type="entry name" value="PMI_typeI_cat"/>
    <property type="match status" value="1"/>
</dbReference>
<feature type="binding site" evidence="11">
    <location>
        <position position="98"/>
    </location>
    <ligand>
        <name>Zn(2+)</name>
        <dbReference type="ChEBI" id="CHEBI:29105"/>
    </ligand>
</feature>
<evidence type="ECO:0000259" key="12">
    <source>
        <dbReference type="Pfam" id="PF20511"/>
    </source>
</evidence>
<dbReference type="InterPro" id="IPR046458">
    <property type="entry name" value="PMI_typeI_hel"/>
</dbReference>
<dbReference type="Gene3D" id="2.60.120.10">
    <property type="entry name" value="Jelly Rolls"/>
    <property type="match status" value="2"/>
</dbReference>
<dbReference type="Gene3D" id="1.10.441.10">
    <property type="entry name" value="Phosphomannose Isomerase, domain 2"/>
    <property type="match status" value="1"/>
</dbReference>
<organism evidence="14 15">
    <name type="scientific">Nezara viridula</name>
    <name type="common">Southern green stink bug</name>
    <name type="synonym">Cimex viridulus</name>
    <dbReference type="NCBI Taxonomy" id="85310"/>
    <lineage>
        <taxon>Eukaryota</taxon>
        <taxon>Metazoa</taxon>
        <taxon>Ecdysozoa</taxon>
        <taxon>Arthropoda</taxon>
        <taxon>Hexapoda</taxon>
        <taxon>Insecta</taxon>
        <taxon>Pterygota</taxon>
        <taxon>Neoptera</taxon>
        <taxon>Paraneoptera</taxon>
        <taxon>Hemiptera</taxon>
        <taxon>Heteroptera</taxon>
        <taxon>Panheteroptera</taxon>
        <taxon>Pentatomomorpha</taxon>
        <taxon>Pentatomoidea</taxon>
        <taxon>Pentatomidae</taxon>
        <taxon>Pentatominae</taxon>
        <taxon>Nezara</taxon>
    </lineage>
</organism>
<evidence type="ECO:0000313" key="15">
    <source>
        <dbReference type="Proteomes" id="UP001152798"/>
    </source>
</evidence>
<keyword evidence="15" id="KW-1185">Reference proteome</keyword>
<evidence type="ECO:0000256" key="6">
    <source>
        <dbReference type="ARBA" id="ARBA00022833"/>
    </source>
</evidence>
<keyword evidence="6 11" id="KW-0862">Zinc</keyword>
<dbReference type="GO" id="GO:0008270">
    <property type="term" value="F:zinc ion binding"/>
    <property type="evidence" value="ECO:0007669"/>
    <property type="project" value="InterPro"/>
</dbReference>
<dbReference type="PIRSF" id="PIRSF001480">
    <property type="entry name" value="Mannose-6-phosphate_isomerase"/>
    <property type="match status" value="1"/>
</dbReference>
<comment type="catalytic activity">
    <reaction evidence="1">
        <text>D-mannose 6-phosphate = D-fructose 6-phosphate</text>
        <dbReference type="Rhea" id="RHEA:12356"/>
        <dbReference type="ChEBI" id="CHEBI:58735"/>
        <dbReference type="ChEBI" id="CHEBI:61527"/>
        <dbReference type="EC" id="5.3.1.8"/>
    </reaction>
</comment>
<evidence type="ECO:0000256" key="8">
    <source>
        <dbReference type="ARBA" id="ARBA00029741"/>
    </source>
</evidence>
<dbReference type="GO" id="GO:0009298">
    <property type="term" value="P:GDP-mannose biosynthetic process"/>
    <property type="evidence" value="ECO:0007669"/>
    <property type="project" value="InterPro"/>
</dbReference>
<comment type="similarity">
    <text evidence="3">Belongs to the mannose-6-phosphate isomerase type 1 family.</text>
</comment>
<evidence type="ECO:0000256" key="10">
    <source>
        <dbReference type="PIRSR" id="PIRSR001480-1"/>
    </source>
</evidence>
<dbReference type="PRINTS" id="PR00714">
    <property type="entry name" value="MAN6PISMRASE"/>
</dbReference>
<dbReference type="CDD" id="cd07011">
    <property type="entry name" value="cupin_PMI_type_I_N"/>
    <property type="match status" value="1"/>
</dbReference>
<accession>A0A9P0MTA5</accession>
<dbReference type="InterPro" id="IPR014710">
    <property type="entry name" value="RmlC-like_jellyroll"/>
</dbReference>
<evidence type="ECO:0000313" key="14">
    <source>
        <dbReference type="EMBL" id="CAH1404229.1"/>
    </source>
</evidence>
<comment type="pathway">
    <text evidence="2">Nucleotide-sugar biosynthesis; GDP-alpha-D-mannose biosynthesis; alpha-D-mannose 1-phosphate from D-fructose 6-phosphate: step 1/2.</text>
</comment>
<name>A0A9P0MTA5_NEZVI</name>
<proteinExistence type="inferred from homology"/>
<evidence type="ECO:0000256" key="1">
    <source>
        <dbReference type="ARBA" id="ARBA00000757"/>
    </source>
</evidence>
<sequence>MELIGHLQTYEWGKYGKESVVAWLYCNSIDCRIDSETPYAELWIGVHKNGESRIKDCLHPLSEFLSKNTHVIGGLTSEMWCLPFLFKVVSVNKALPIQVHPSKVQALDLRKRMPRIYKDVNHKPKMIIALNDLQVLCAFRPLRQIRRFLREVPELEMIIPKELIRNYLIKPRKEWFIQMLLNILSREEDVMETTITCFLQRLENESEENKTRYLYNLIKKFSEWCPNDVGIFMCYFLNYFTLESGESIFIAPGIPHSYIQGDCIECSACSDNVIRCGLTPKFKDIDVFLEIVDLKSYTIDQLIMEAVPRTSGTVLVYNPPLYEFGITKIIIEKGETFQTPLYEAFCTFIVMSGEGEVGEDNGKRAIKVGSIFFLFANERYLIRCTKGNNMVLYFAYPNTRQYYQSTSNTID</sequence>
<dbReference type="EMBL" id="OV725082">
    <property type="protein sequence ID" value="CAH1404229.1"/>
    <property type="molecule type" value="Genomic_DNA"/>
</dbReference>
<feature type="binding site" evidence="11">
    <location>
        <position position="100"/>
    </location>
    <ligand>
        <name>Zn(2+)</name>
        <dbReference type="ChEBI" id="CHEBI:29105"/>
    </ligand>
</feature>
<keyword evidence="5 11" id="KW-0479">Metal-binding</keyword>
<comment type="cofactor">
    <cofactor evidence="11">
        <name>Zn(2+)</name>
        <dbReference type="ChEBI" id="CHEBI:29105"/>
    </cofactor>
    <text evidence="11">Binds 1 zinc ion per subunit.</text>
</comment>
<feature type="active site" evidence="10">
    <location>
        <position position="275"/>
    </location>
</feature>
<evidence type="ECO:0000256" key="4">
    <source>
        <dbReference type="ARBA" id="ARBA00011956"/>
    </source>
</evidence>
<dbReference type="NCBIfam" id="TIGR00218">
    <property type="entry name" value="manA"/>
    <property type="match status" value="1"/>
</dbReference>
<dbReference type="AlphaFoldDB" id="A0A9P0MTA5"/>
<evidence type="ECO:0000256" key="5">
    <source>
        <dbReference type="ARBA" id="ARBA00022723"/>
    </source>
</evidence>
<dbReference type="InterPro" id="IPR046457">
    <property type="entry name" value="PMI_typeI_cat"/>
</dbReference>
<dbReference type="GO" id="GO:0004476">
    <property type="term" value="F:mannose-6-phosphate isomerase activity"/>
    <property type="evidence" value="ECO:0007669"/>
    <property type="project" value="UniProtKB-EC"/>
</dbReference>
<evidence type="ECO:0000256" key="3">
    <source>
        <dbReference type="ARBA" id="ARBA00010772"/>
    </source>
</evidence>
<dbReference type="InterPro" id="IPR011051">
    <property type="entry name" value="RmlC_Cupin_sf"/>
</dbReference>
<protein>
    <recommendedName>
        <fullName evidence="4">mannose-6-phosphate isomerase</fullName>
        <ecNumber evidence="4">5.3.1.8</ecNumber>
    </recommendedName>
    <alternativeName>
        <fullName evidence="8">Phosphohexomutase</fullName>
    </alternativeName>
    <alternativeName>
        <fullName evidence="9">Phosphomannose isomerase</fullName>
    </alternativeName>
</protein>
<evidence type="ECO:0000256" key="9">
    <source>
        <dbReference type="ARBA" id="ARBA00030762"/>
    </source>
</evidence>
<evidence type="ECO:0000256" key="11">
    <source>
        <dbReference type="PIRSR" id="PIRSR001480-2"/>
    </source>
</evidence>
<dbReference type="SUPFAM" id="SSF51182">
    <property type="entry name" value="RmlC-like cupins"/>
    <property type="match status" value="1"/>
</dbReference>